<dbReference type="GeneID" id="15312231"/>
<gene>
    <name evidence="2" type="ORF">CPRG_00047</name>
</gene>
<feature type="domain" description="Prolyl 4-hydroxylase alpha subunit Fe(2+) 2OG dioxygenase" evidence="1">
    <location>
        <begin position="97"/>
        <end position="170"/>
    </location>
</feature>
<evidence type="ECO:0000313" key="2">
    <source>
        <dbReference type="EMBL" id="AGH56131.1"/>
    </source>
</evidence>
<sequence>MIQVIDDFLPEEDFMTISQFMTGHKINWYFQNYVNDQCDEEFNDPNTFQFTHGIYNVNKGPVSETFNAIETLFMERLNVWMWIRIKANLLTKSENLKEFGYHVDFPRPISDNMTTAIYYLNTCNGYTSFIDGTTIETIGNRMVIFPTNTRHTGSTTTDSKHRVVINFNYYQNMEIQK</sequence>
<keyword evidence="3" id="KW-1185">Reference proteome</keyword>
<accession>M4SN12</accession>
<reference evidence="2 3" key="1">
    <citation type="submission" date="2010-11" db="EMBL/GenBank/DDBJ databases">
        <title>The Genome Sequence of Cyanophage Syn30.</title>
        <authorList>
            <consortium name="The Broad Institute Genome Sequencing Platform"/>
            <person name="Henn M.R."/>
            <person name="Sullivan M.S."/>
            <person name="Osburne M.S."/>
            <person name="Levin J."/>
            <person name="Malboeuf C."/>
            <person name="Casali M."/>
            <person name="Russ C."/>
            <person name="Lennon N."/>
            <person name="Chapman S.B."/>
            <person name="Erlich R."/>
            <person name="Young S.K."/>
            <person name="Yandava C."/>
            <person name="Zeng Q."/>
            <person name="Alvarado L."/>
            <person name="Anderson S."/>
            <person name="Berlin A."/>
            <person name="Chen Z."/>
            <person name="Freedman E."/>
            <person name="Gellesch M."/>
            <person name="Goldberg J."/>
            <person name="Green L."/>
            <person name="Griggs A."/>
            <person name="Gujja S."/>
            <person name="Heilman E.R."/>
            <person name="Heiman D."/>
            <person name="Hollinger A."/>
            <person name="Howarth C."/>
            <person name="Larson L."/>
            <person name="Mehta T."/>
            <person name="Pearson M."/>
            <person name="Roberts A."/>
            <person name="Ryan E."/>
            <person name="Saif S."/>
            <person name="Shea T."/>
            <person name="Shenoy N."/>
            <person name="Sisk P."/>
            <person name="Stolte C."/>
            <person name="Sykes S."/>
            <person name="White J."/>
            <person name="Yu Q."/>
            <person name="Coleman M.L."/>
            <person name="Huang K.H."/>
            <person name="Weigele P.R."/>
            <person name="DeFrancesco A.S."/>
            <person name="Kern S.E."/>
            <person name="Thompson L.R."/>
            <person name="Fu R."/>
            <person name="Hombeck B."/>
            <person name="Chisholm S.W."/>
            <person name="Haas B."/>
            <person name="Nusbaum C."/>
            <person name="Birren B."/>
        </authorList>
    </citation>
    <scope>NUCLEOTIDE SEQUENCE [LARGE SCALE GENOMIC DNA]</scope>
    <source>
        <strain evidence="2 3">Syn30</strain>
    </source>
</reference>
<dbReference type="Proteomes" id="UP000203676">
    <property type="component" value="Segment"/>
</dbReference>
<dbReference type="Gene3D" id="2.60.120.620">
    <property type="entry name" value="q2cbj1_9rhob like domain"/>
    <property type="match status" value="1"/>
</dbReference>
<dbReference type="RefSeq" id="YP_007877811.1">
    <property type="nucleotide sequence ID" value="NC_021072.1"/>
</dbReference>
<evidence type="ECO:0000313" key="3">
    <source>
        <dbReference type="Proteomes" id="UP000203676"/>
    </source>
</evidence>
<evidence type="ECO:0000259" key="1">
    <source>
        <dbReference type="Pfam" id="PF13640"/>
    </source>
</evidence>
<protein>
    <recommendedName>
        <fullName evidence="1">Prolyl 4-hydroxylase alpha subunit Fe(2+) 2OG dioxygenase domain-containing protein</fullName>
    </recommendedName>
</protein>
<dbReference type="KEGG" id="vg:15312231"/>
<dbReference type="EMBL" id="HQ634189">
    <property type="protein sequence ID" value="AGH56131.1"/>
    <property type="molecule type" value="Genomic_DNA"/>
</dbReference>
<dbReference type="InterPro" id="IPR044862">
    <property type="entry name" value="Pro_4_hyd_alph_FE2OG_OXY"/>
</dbReference>
<proteinExistence type="predicted"/>
<organism evidence="2 3">
    <name type="scientific">Synechococcus phage Syn30</name>
    <dbReference type="NCBI Taxonomy" id="536474"/>
    <lineage>
        <taxon>Viruses</taxon>
        <taxon>Duplodnaviria</taxon>
        <taxon>Heunggongvirae</taxon>
        <taxon>Uroviricota</taxon>
        <taxon>Caudoviricetes</taxon>
        <taxon>Pantevenvirales</taxon>
        <taxon>Kyanoviridae</taxon>
        <taxon>Leucotheavirus</taxon>
        <taxon>Leucotheavirus syn30</taxon>
    </lineage>
</organism>
<name>M4SN12_9CAUD</name>
<dbReference type="Pfam" id="PF13640">
    <property type="entry name" value="2OG-FeII_Oxy_3"/>
    <property type="match status" value="1"/>
</dbReference>
<dbReference type="OrthoDB" id="23935at10239"/>